<comment type="similarity">
    <text evidence="3">Belongs to the serpin family.</text>
</comment>
<dbReference type="Pfam" id="PF00079">
    <property type="entry name" value="Serpin"/>
    <property type="match status" value="1"/>
</dbReference>
<dbReference type="InterPro" id="IPR000215">
    <property type="entry name" value="Serpin_fam"/>
</dbReference>
<sequence>AGEARFASKLYGVLSKARTADNLIVSPASIRAALAMAYLGAEGSTELELQRGLELPVGNKSQVAQQFAELLSAAKAEVAAEDEEEQPKLKYANRIYVTDKYALAEKFQQLASKYFGAAAESVSFEQSTETAQRINAWVEQQTNGLIKELVSSSGLNAQTAAMLINAIYFKADWRNNFEDYATSPREFLQRQGERITVDTMYQSDYFNYAQLPALNATAVELPYRGTDIVFMIILPQQQQGLAALESKLEQMDLHAISSQLRRQKVELSLPKFKFEFDVSLQQTLEQLGLKELFSTQANFGSMLQAAAPLHISEVKHKAYIELNEKGTSAAGATFVKVSLESYIENEVSYEFKVDHPFFFAIKNSEHIYFMGHVNQL</sequence>
<evidence type="ECO:0000256" key="2">
    <source>
        <dbReference type="ARBA" id="ARBA00022900"/>
    </source>
</evidence>
<dbReference type="SMR" id="A0A0M4EEF5"/>
<dbReference type="CDD" id="cd19954">
    <property type="entry name" value="serpin42Dd-like_insects"/>
    <property type="match status" value="1"/>
</dbReference>
<dbReference type="InterPro" id="IPR042185">
    <property type="entry name" value="Serpin_sf_2"/>
</dbReference>
<dbReference type="OMA" id="KVNTMYQ"/>
<dbReference type="InterPro" id="IPR023796">
    <property type="entry name" value="Serpin_dom"/>
</dbReference>
<evidence type="ECO:0000313" key="5">
    <source>
        <dbReference type="EMBL" id="ALC41551.1"/>
    </source>
</evidence>
<dbReference type="Gene3D" id="2.30.39.10">
    <property type="entry name" value="Alpha-1-antitrypsin, domain 1"/>
    <property type="match status" value="1"/>
</dbReference>
<dbReference type="SUPFAM" id="SSF56574">
    <property type="entry name" value="Serpins"/>
    <property type="match status" value="1"/>
</dbReference>
<evidence type="ECO:0000313" key="6">
    <source>
        <dbReference type="Proteomes" id="UP000494163"/>
    </source>
</evidence>
<organism evidence="5 6">
    <name type="scientific">Drosophila busckii</name>
    <name type="common">Fruit fly</name>
    <dbReference type="NCBI Taxonomy" id="30019"/>
    <lineage>
        <taxon>Eukaryota</taxon>
        <taxon>Metazoa</taxon>
        <taxon>Ecdysozoa</taxon>
        <taxon>Arthropoda</taxon>
        <taxon>Hexapoda</taxon>
        <taxon>Insecta</taxon>
        <taxon>Pterygota</taxon>
        <taxon>Neoptera</taxon>
        <taxon>Endopterygota</taxon>
        <taxon>Diptera</taxon>
        <taxon>Brachycera</taxon>
        <taxon>Muscomorpha</taxon>
        <taxon>Ephydroidea</taxon>
        <taxon>Drosophilidae</taxon>
        <taxon>Drosophila</taxon>
    </lineage>
</organism>
<dbReference type="Proteomes" id="UP000494163">
    <property type="component" value="Chromosome 2R"/>
</dbReference>
<protein>
    <submittedName>
        <fullName evidence="5">Spn42De</fullName>
    </submittedName>
</protein>
<proteinExistence type="inferred from homology"/>
<dbReference type="InterPro" id="IPR023795">
    <property type="entry name" value="Serpin_CS"/>
</dbReference>
<dbReference type="GO" id="GO:0005615">
    <property type="term" value="C:extracellular space"/>
    <property type="evidence" value="ECO:0007669"/>
    <property type="project" value="InterPro"/>
</dbReference>
<keyword evidence="1" id="KW-0646">Protease inhibitor</keyword>
<reference evidence="5 6" key="1">
    <citation type="submission" date="2015-08" db="EMBL/GenBank/DDBJ databases">
        <title>Ancestral chromatin configuration constrains chromatin evolution on differentiating sex chromosomes in Drosophila.</title>
        <authorList>
            <person name="Zhou Q."/>
            <person name="Bachtrog D."/>
        </authorList>
    </citation>
    <scope>NUCLEOTIDE SEQUENCE [LARGE SCALE GENOMIC DNA]</scope>
    <source>
        <tissue evidence="5">Whole larvae</tissue>
    </source>
</reference>
<dbReference type="OrthoDB" id="671595at2759"/>
<dbReference type="EMBL" id="CP012524">
    <property type="protein sequence ID" value="ALC41551.1"/>
    <property type="molecule type" value="Genomic_DNA"/>
</dbReference>
<feature type="non-terminal residue" evidence="5">
    <location>
        <position position="1"/>
    </location>
</feature>
<feature type="domain" description="Serpin" evidence="4">
    <location>
        <begin position="8"/>
        <end position="376"/>
    </location>
</feature>
<dbReference type="InterPro" id="IPR036186">
    <property type="entry name" value="Serpin_sf"/>
</dbReference>
<dbReference type="InterPro" id="IPR042178">
    <property type="entry name" value="Serpin_sf_1"/>
</dbReference>
<keyword evidence="6" id="KW-1185">Reference proteome</keyword>
<accession>A0A0M4EEF5</accession>
<evidence type="ECO:0000256" key="1">
    <source>
        <dbReference type="ARBA" id="ARBA00022690"/>
    </source>
</evidence>
<dbReference type="PANTHER" id="PTHR11461">
    <property type="entry name" value="SERINE PROTEASE INHIBITOR, SERPIN"/>
    <property type="match status" value="1"/>
</dbReference>
<dbReference type="AlphaFoldDB" id="A0A0M4EEF5"/>
<dbReference type="SMART" id="SM00093">
    <property type="entry name" value="SERPIN"/>
    <property type="match status" value="1"/>
</dbReference>
<gene>
    <name evidence="5" type="ORF">Dbus_chr2Rg1130</name>
</gene>
<evidence type="ECO:0000256" key="3">
    <source>
        <dbReference type="RuleBase" id="RU000411"/>
    </source>
</evidence>
<dbReference type="GO" id="GO:0004867">
    <property type="term" value="F:serine-type endopeptidase inhibitor activity"/>
    <property type="evidence" value="ECO:0007669"/>
    <property type="project" value="UniProtKB-KW"/>
</dbReference>
<name>A0A0M4EEF5_DROBS</name>
<keyword evidence="2" id="KW-0722">Serine protease inhibitor</keyword>
<dbReference type="Gene3D" id="3.30.497.10">
    <property type="entry name" value="Antithrombin, subunit I, domain 2"/>
    <property type="match status" value="1"/>
</dbReference>
<evidence type="ECO:0000259" key="4">
    <source>
        <dbReference type="SMART" id="SM00093"/>
    </source>
</evidence>
<dbReference type="PANTHER" id="PTHR11461:SF372">
    <property type="entry name" value="ACCESSORY GLAND PROTEIN ACP76A-RELATED"/>
    <property type="match status" value="1"/>
</dbReference>
<dbReference type="STRING" id="30019.A0A0M4EEF5"/>
<dbReference type="PROSITE" id="PS00284">
    <property type="entry name" value="SERPIN"/>
    <property type="match status" value="1"/>
</dbReference>
<feature type="non-terminal residue" evidence="5">
    <location>
        <position position="376"/>
    </location>
</feature>